<feature type="region of interest" description="Disordered" evidence="7">
    <location>
        <begin position="102"/>
        <end position="156"/>
    </location>
</feature>
<sequence length="805" mass="89459">MSACVFQTDSGTAVPGPSLHSQRIARAKWEFLFGTPDEEAASRGEKSEKLVTPPPAAVGESPKTGIVRGTLKYSETDLDAVPLRCYRETDIDEVLLAEQEDTDSAFGSNRSVKSTSGTGSSPLGVCPYERTSGEEEEVEGEEEEEEEDDEEDEEEVVSWVSSPILVSGPRLAGTTEDTFSRHFESIMESHRAKGTSYCSLDSEELLTSSTQTIQGGQMICQSARHIVKLSFAPLAHCERGTSLSDSIVTVTGDSDATRAPSSERLSSGSEDTIPRGGGGGARMLGSSWEKARLATDSELDQDLSERLGLGSSDTLTNGNRADGEAAKRLAKRLFTLDGFRKSDVARHLSKNNDFSHKVAEEYLHFFNFTGLNVDQALRALLKQFSLMGETQERERVLSHFSRRYLHCNPILIPTEDGVHTLTCALMLLNTDLHGHNIGKRMSCTQFIDNLEGLNEGQDFPKDLLKALYNSIKNEKLQWTIDEEEMRKSFSELGDTNQADSTSKHMKSMASSEKHLVTMAQPSGALLYKNGFLVRKVHADSDGKRTPRGKRGWKTFYGILKGLILYLQKGEYRPDKQLSDEDLKNAVSIHHSLAMRAADYSKRPNVFYLRTADWRVYLFQAPNAEQMQSWITRINTVSAMFSAPPFPAAIGSQKKFARPLLPGSTSKLSQEEQVQSHEARFRAISTELAELRSYPPDRKVKGRELEEYRQRDEYLEFEKTRYGTYAMLLRAKIRCGEDDLSVFEAQILEDNGLQRAHSSPTLQDSSQASQASQGSSTKEPVGCSGIGKGSKRTEGQRYSYRQAVKK</sequence>
<dbReference type="FunFam" id="1.10.1000.11:FF:000004">
    <property type="entry name" value="PH and SEC7 domain-containing protein 2"/>
    <property type="match status" value="1"/>
</dbReference>
<accession>A0A8C8J8K3</accession>
<dbReference type="Gene3D" id="2.30.29.30">
    <property type="entry name" value="Pleckstrin-homology domain (PH domain)/Phosphotyrosine-binding domain (PTB)"/>
    <property type="match status" value="1"/>
</dbReference>
<evidence type="ECO:0000256" key="3">
    <source>
        <dbReference type="ARBA" id="ARBA00022553"/>
    </source>
</evidence>
<keyword evidence="11" id="KW-1185">Reference proteome</keyword>
<keyword evidence="5" id="KW-0472">Membrane</keyword>
<dbReference type="CDD" id="cd00171">
    <property type="entry name" value="Sec7"/>
    <property type="match status" value="1"/>
</dbReference>
<dbReference type="CDD" id="cd13295">
    <property type="entry name" value="PH_EFA6"/>
    <property type="match status" value="1"/>
</dbReference>
<dbReference type="PANTHER" id="PTHR10663:SF334">
    <property type="entry name" value="PH AND SEC7 DOMAIN-CONTAINING PROTEIN 1"/>
    <property type="match status" value="1"/>
</dbReference>
<dbReference type="InterPro" id="IPR001849">
    <property type="entry name" value="PH_domain"/>
</dbReference>
<dbReference type="PANTHER" id="PTHR10663">
    <property type="entry name" value="GUANYL-NUCLEOTIDE EXCHANGE FACTOR"/>
    <property type="match status" value="1"/>
</dbReference>
<dbReference type="FunFam" id="2.30.29.30:FF:000054">
    <property type="entry name" value="PH and SEC7 domain-containing protein 3"/>
    <property type="match status" value="1"/>
</dbReference>
<evidence type="ECO:0000313" key="10">
    <source>
        <dbReference type="Ensembl" id="ENSOTSP00005088252.2"/>
    </source>
</evidence>
<dbReference type="InterPro" id="IPR035999">
    <property type="entry name" value="Sec7_dom_sf"/>
</dbReference>
<keyword evidence="6" id="KW-0966">Cell projection</keyword>
<dbReference type="Pfam" id="PF15410">
    <property type="entry name" value="PH_9"/>
    <property type="match status" value="1"/>
</dbReference>
<evidence type="ECO:0008006" key="12">
    <source>
        <dbReference type="Google" id="ProtNLM"/>
    </source>
</evidence>
<feature type="compositionally biased region" description="Acidic residues" evidence="7">
    <location>
        <begin position="134"/>
        <end position="156"/>
    </location>
</feature>
<keyword evidence="3" id="KW-0597">Phosphoprotein</keyword>
<dbReference type="Gene3D" id="1.10.1000.11">
    <property type="entry name" value="Arf Nucleotide-binding Site Opener,domain 2"/>
    <property type="match status" value="1"/>
</dbReference>
<evidence type="ECO:0000256" key="7">
    <source>
        <dbReference type="SAM" id="MobiDB-lite"/>
    </source>
</evidence>
<evidence type="ECO:0000256" key="6">
    <source>
        <dbReference type="ARBA" id="ARBA00023273"/>
    </source>
</evidence>
<keyword evidence="2" id="KW-1003">Cell membrane</keyword>
<reference evidence="10" key="1">
    <citation type="submission" date="2025-08" db="UniProtKB">
        <authorList>
            <consortium name="Ensembl"/>
        </authorList>
    </citation>
    <scope>IDENTIFICATION</scope>
</reference>
<protein>
    <recommendedName>
        <fullName evidence="12">PH and SEC7 domain-containing protein 1</fullName>
    </recommendedName>
</protein>
<organism evidence="10 11">
    <name type="scientific">Oncorhynchus tshawytscha</name>
    <name type="common">Chinook salmon</name>
    <name type="synonym">Salmo tshawytscha</name>
    <dbReference type="NCBI Taxonomy" id="74940"/>
    <lineage>
        <taxon>Eukaryota</taxon>
        <taxon>Metazoa</taxon>
        <taxon>Chordata</taxon>
        <taxon>Craniata</taxon>
        <taxon>Vertebrata</taxon>
        <taxon>Euteleostomi</taxon>
        <taxon>Actinopterygii</taxon>
        <taxon>Neopterygii</taxon>
        <taxon>Teleostei</taxon>
        <taxon>Protacanthopterygii</taxon>
        <taxon>Salmoniformes</taxon>
        <taxon>Salmonidae</taxon>
        <taxon>Salmoninae</taxon>
        <taxon>Oncorhynchus</taxon>
    </lineage>
</organism>
<dbReference type="InterPro" id="IPR023394">
    <property type="entry name" value="Sec7_C_sf"/>
</dbReference>
<feature type="domain" description="SEC7" evidence="9">
    <location>
        <begin position="309"/>
        <end position="474"/>
    </location>
</feature>
<name>A0A8C8J8K3_ONCTS</name>
<dbReference type="GO" id="GO:0005543">
    <property type="term" value="F:phospholipid binding"/>
    <property type="evidence" value="ECO:0007669"/>
    <property type="project" value="InterPro"/>
</dbReference>
<dbReference type="GO" id="GO:0032012">
    <property type="term" value="P:regulation of ARF protein signal transduction"/>
    <property type="evidence" value="ECO:0007669"/>
    <property type="project" value="InterPro"/>
</dbReference>
<dbReference type="SUPFAM" id="SSF50729">
    <property type="entry name" value="PH domain-like"/>
    <property type="match status" value="1"/>
</dbReference>
<feature type="compositionally biased region" description="Low complexity" evidence="7">
    <location>
        <begin position="762"/>
        <end position="775"/>
    </location>
</feature>
<feature type="region of interest" description="Disordered" evidence="7">
    <location>
        <begin position="252"/>
        <end position="284"/>
    </location>
</feature>
<dbReference type="InterPro" id="IPR000904">
    <property type="entry name" value="Sec7_dom"/>
</dbReference>
<evidence type="ECO:0000256" key="4">
    <source>
        <dbReference type="ARBA" id="ARBA00023054"/>
    </source>
</evidence>
<proteinExistence type="predicted"/>
<feature type="compositionally biased region" description="Polar residues" evidence="7">
    <location>
        <begin position="252"/>
        <end position="270"/>
    </location>
</feature>
<dbReference type="SMART" id="SM00233">
    <property type="entry name" value="PH"/>
    <property type="match status" value="1"/>
</dbReference>
<evidence type="ECO:0000259" key="8">
    <source>
        <dbReference type="PROSITE" id="PS50003"/>
    </source>
</evidence>
<dbReference type="Ensembl" id="ENSOTST00005095791.2">
    <property type="protein sequence ID" value="ENSOTSP00005088252.2"/>
    <property type="gene ID" value="ENSOTSG00005040813.2"/>
</dbReference>
<feature type="region of interest" description="Disordered" evidence="7">
    <location>
        <begin position="754"/>
        <end position="805"/>
    </location>
</feature>
<dbReference type="InterPro" id="IPR011993">
    <property type="entry name" value="PH-like_dom_sf"/>
</dbReference>
<dbReference type="SMART" id="SM00222">
    <property type="entry name" value="Sec7"/>
    <property type="match status" value="1"/>
</dbReference>
<comment type="subcellular location">
    <subcellularLocation>
        <location evidence="1">Cell projection</location>
        <location evidence="1">Ruffle membrane</location>
    </subcellularLocation>
</comment>
<gene>
    <name evidence="10" type="primary">LOC112223623</name>
</gene>
<reference evidence="10" key="2">
    <citation type="submission" date="2025-09" db="UniProtKB">
        <authorList>
            <consortium name="Ensembl"/>
        </authorList>
    </citation>
    <scope>IDENTIFICATION</scope>
</reference>
<dbReference type="InterPro" id="IPR001605">
    <property type="entry name" value="PH_dom-spectrin-type"/>
</dbReference>
<evidence type="ECO:0000313" key="11">
    <source>
        <dbReference type="Proteomes" id="UP000694402"/>
    </source>
</evidence>
<dbReference type="Pfam" id="PF01369">
    <property type="entry name" value="Sec7"/>
    <property type="match status" value="1"/>
</dbReference>
<dbReference type="PROSITE" id="PS50003">
    <property type="entry name" value="PH_DOMAIN"/>
    <property type="match status" value="1"/>
</dbReference>
<dbReference type="Proteomes" id="UP000694402">
    <property type="component" value="Unassembled WGS sequence"/>
</dbReference>
<dbReference type="GO" id="GO:0005085">
    <property type="term" value="F:guanyl-nucleotide exchange factor activity"/>
    <property type="evidence" value="ECO:0007669"/>
    <property type="project" value="InterPro"/>
</dbReference>
<feature type="compositionally biased region" description="Basic and acidic residues" evidence="7">
    <location>
        <begin position="40"/>
        <end position="49"/>
    </location>
</feature>
<feature type="domain" description="PH" evidence="8">
    <location>
        <begin position="525"/>
        <end position="638"/>
    </location>
</feature>
<dbReference type="AlphaFoldDB" id="A0A8C8J8K3"/>
<dbReference type="SUPFAM" id="SSF48425">
    <property type="entry name" value="Sec7 domain"/>
    <property type="match status" value="1"/>
</dbReference>
<keyword evidence="4" id="KW-0175">Coiled coil</keyword>
<dbReference type="GeneTree" id="ENSGT00940000155061"/>
<feature type="region of interest" description="Disordered" evidence="7">
    <location>
        <begin position="36"/>
        <end position="63"/>
    </location>
</feature>
<evidence type="ECO:0000256" key="5">
    <source>
        <dbReference type="ARBA" id="ARBA00023136"/>
    </source>
</evidence>
<feature type="compositionally biased region" description="Polar residues" evidence="7">
    <location>
        <begin position="105"/>
        <end position="121"/>
    </location>
</feature>
<dbReference type="InterPro" id="IPR041681">
    <property type="entry name" value="PH_9"/>
</dbReference>
<evidence type="ECO:0000259" key="9">
    <source>
        <dbReference type="PROSITE" id="PS50190"/>
    </source>
</evidence>
<evidence type="ECO:0000256" key="1">
    <source>
        <dbReference type="ARBA" id="ARBA00004632"/>
    </source>
</evidence>
<dbReference type="PRINTS" id="PR00683">
    <property type="entry name" value="SPECTRINPH"/>
</dbReference>
<evidence type="ECO:0000256" key="2">
    <source>
        <dbReference type="ARBA" id="ARBA00022475"/>
    </source>
</evidence>
<dbReference type="PROSITE" id="PS50190">
    <property type="entry name" value="SEC7"/>
    <property type="match status" value="1"/>
</dbReference>
<dbReference type="GO" id="GO:0032587">
    <property type="term" value="C:ruffle membrane"/>
    <property type="evidence" value="ECO:0007669"/>
    <property type="project" value="UniProtKB-SubCell"/>
</dbReference>